<organism evidence="1 2">
    <name type="scientific">Scortum barcoo</name>
    <name type="common">barcoo grunter</name>
    <dbReference type="NCBI Taxonomy" id="214431"/>
    <lineage>
        <taxon>Eukaryota</taxon>
        <taxon>Metazoa</taxon>
        <taxon>Chordata</taxon>
        <taxon>Craniata</taxon>
        <taxon>Vertebrata</taxon>
        <taxon>Euteleostomi</taxon>
        <taxon>Actinopterygii</taxon>
        <taxon>Neopterygii</taxon>
        <taxon>Teleostei</taxon>
        <taxon>Neoteleostei</taxon>
        <taxon>Acanthomorphata</taxon>
        <taxon>Eupercaria</taxon>
        <taxon>Centrarchiformes</taxon>
        <taxon>Terapontoidei</taxon>
        <taxon>Terapontidae</taxon>
        <taxon>Scortum</taxon>
    </lineage>
</organism>
<keyword evidence="2" id="KW-1185">Reference proteome</keyword>
<dbReference type="EMBL" id="CM041538">
    <property type="protein sequence ID" value="KAI3368288.1"/>
    <property type="molecule type" value="Genomic_DNA"/>
</dbReference>
<evidence type="ECO:0000313" key="2">
    <source>
        <dbReference type="Proteomes" id="UP000831701"/>
    </source>
</evidence>
<accession>A0ACB8WNM1</accession>
<gene>
    <name evidence="1" type="ORF">L3Q82_008000</name>
</gene>
<sequence length="1157" mass="129827">MTDDCTVIVQNIHRIEAFGELFHAPVIVNGSVQLQGLLDSGSMACTISEVAEQRLLSENILTQQQELTQRVVLVSCGGVQVSPKCMYDMEMELYGIKCMVPVLVVAGQRDEIIVGTNLLKYVVRQMKNDDTYWKFISCNGQESEECERFLEMMAGLTRWRGENIPDKVGTVKLTQAVTLQPKKEYLLWGRLPGNAPMSPGSTVMVEPTTSKCAPRGIIVGRVITQLWGDGWTPMRVTNITEKPLTLKRNCKLADVSPCVAAEDFTLLQNSCERGNDTDKTTHDRNKTPDNTDLKQKLKNLGLGDVDIDGCQVSPSTKSQLVEMLGQYQDVFSKHHLDCGEAKGFVHRIRLTDDRPFRLPYRRVPPAHYQKLRQVLTEMEEQGIIRKSADCLAALGGNSVFSTMDLTSGFYNLLMHEEDKKYTAFTTPLGLHEYNRMPQGLCNSPASFMRMMLSIFGDLNFSTLLCYLDDLLVFAPSEQEALSRLEAVFQRLREHNLKLSQKKMSVKFLGHVIDGDGVAVDPGKVEVIVRMTKNDLMEDDSHTPSVRRVKSFLGMIFYYQHFIPNCSSIAKPLFALTAGQKWRGKTGKSNQKPGVFRKLKPADWTDDCDSAFLSLKEKLLNCVVLTHPDFSKPLILSIDASLDGLGAVLSQIPDQREHTFTVWTDNNPLTYLMTKPKLDAYEQRWVAKLSPYTFDIKHISGSKNIVADALSRDPFSRSVGQRLISEPYENLLAEAEATKMEGVQDVFRCRVHCSQAPVCATSKAPCGNQVVNQGSSDVKSICEAHIEWEKAAESRAVQFLKVLPQMAASEQSALPALSLEELRHSQESDPDIQGVLRLVERGEPPSRRERSNLPYKARALCKQWHRLKVQDGVIYRIIKDPSTRHTRYQFVLPTTCKAKALSGVHDLAGHQGQARTLHLARQRFFWPQMERDIKDYVKCCQRCILAKSPEPAARAPLESIHTSAPMELVCIDFWSAGDSKQRLPVDMVFRQVLKDASVVDYKTYASKLMASLHEAAGIAQQHTRKEQQHQADGYNKKVRGTCLNVGDRVLLANKAERGKRKLADKREPTIYTVMDCNPQTHIYKIEDENGKTRVVHRNLLLDVSFLPVPEQTSAESSSATKDGISGSQTQPPDALRGLPEEISENRTLSWVCMSSDVG</sequence>
<comment type="caution">
    <text evidence="1">The sequence shown here is derived from an EMBL/GenBank/DDBJ whole genome shotgun (WGS) entry which is preliminary data.</text>
</comment>
<proteinExistence type="predicted"/>
<evidence type="ECO:0000313" key="1">
    <source>
        <dbReference type="EMBL" id="KAI3368288.1"/>
    </source>
</evidence>
<name>A0ACB8WNM1_9TELE</name>
<reference evidence="1" key="1">
    <citation type="submission" date="2022-04" db="EMBL/GenBank/DDBJ databases">
        <title>Jade perch genome.</title>
        <authorList>
            <person name="Chao B."/>
        </authorList>
    </citation>
    <scope>NUCLEOTIDE SEQUENCE</scope>
    <source>
        <strain evidence="1">CB-2022</strain>
    </source>
</reference>
<dbReference type="Proteomes" id="UP000831701">
    <property type="component" value="Chromosome 8"/>
</dbReference>
<protein>
    <submittedName>
        <fullName evidence="1">Uncharacterized protein</fullName>
    </submittedName>
</protein>